<feature type="transmembrane region" description="Helical" evidence="2">
    <location>
        <begin position="514"/>
        <end position="531"/>
    </location>
</feature>
<dbReference type="PROSITE" id="PS00018">
    <property type="entry name" value="EF_HAND_1"/>
    <property type="match status" value="1"/>
</dbReference>
<dbReference type="SUPFAM" id="SSF52129">
    <property type="entry name" value="Caspase-like"/>
    <property type="match status" value="1"/>
</dbReference>
<evidence type="ECO:0000256" key="2">
    <source>
        <dbReference type="SAM" id="Phobius"/>
    </source>
</evidence>
<sequence>MARLALLVANRTYADPGLRALRAPEHDARELAAVLADPAIGDFAVTTELDLTAGATSEAVEDFFADRAHEDLLLLYFSGHGVKDPAGDLHFATAGTRLDRLGSTAVSAEFVRRQMDRTRARQVVLLLDCCYAGAFHRGMVARAGDQVGVEERFRGRGRAVITASSAMEYAFEGKVLTDSTAGEPSVFTAALVEGLRSGDADRDQDGVVGLDELYDHVYDRVRAATPHQTPGKWVFDLRGDLRIARRARPVTVPSELPEQLRDAMGHLLVSVREGVVKDLERLLTAGHEGRALAARLALADLAADDSRRVAAAATEVLKAHSPALEHLPPPESVPAPAQEPPAASAPLPTLRSDQHRDDQRAPATESSTTVVDEIDVRPYQRPADTLAISVDTATTSSAPLALVWTVGQRPWTAVVVAAMAVAALLMAAPTQMDVISPDLATWVVATPFALVLTSAATWLLVVALVTVVVAPGEQGDLAPAIGFPLAVVGLAYATKVATVVAEGTITGHVSPTPYLVALLLAVGCLVLDGSARSRQAHPARAHIVAVAACGALAVDLFVPNAYDSKPLWMIPICAGLVVLLAYAVMDIVRSIAGGTPALVDVLFPLLLLGDLGFVSLSHPTMSTTAIYIAVLTAQVCLRGRALTIARLGVVAAVLIHMPPVTSVDIATYVNIAFGLTAIGLALWGDAIASSDIEEPARSM</sequence>
<organism evidence="4 5">
    <name type="scientific">Actinokineospora globicatena</name>
    <dbReference type="NCBI Taxonomy" id="103729"/>
    <lineage>
        <taxon>Bacteria</taxon>
        <taxon>Bacillati</taxon>
        <taxon>Actinomycetota</taxon>
        <taxon>Actinomycetes</taxon>
        <taxon>Pseudonocardiales</taxon>
        <taxon>Pseudonocardiaceae</taxon>
        <taxon>Actinokineospora</taxon>
    </lineage>
</organism>
<keyword evidence="2" id="KW-0812">Transmembrane</keyword>
<feature type="region of interest" description="Disordered" evidence="1">
    <location>
        <begin position="321"/>
        <end position="375"/>
    </location>
</feature>
<keyword evidence="2" id="KW-1133">Transmembrane helix</keyword>
<dbReference type="RefSeq" id="WP_285612992.1">
    <property type="nucleotide sequence ID" value="NZ_BSSD01000012.1"/>
</dbReference>
<name>A0A9W6QUK2_9PSEU</name>
<dbReference type="InterPro" id="IPR011600">
    <property type="entry name" value="Pept_C14_caspase"/>
</dbReference>
<dbReference type="Gene3D" id="3.40.50.1460">
    <property type="match status" value="1"/>
</dbReference>
<dbReference type="NCBIfam" id="NF047832">
    <property type="entry name" value="caspase_w_EACC1"/>
    <property type="match status" value="1"/>
</dbReference>
<dbReference type="AlphaFoldDB" id="A0A9W6QUK2"/>
<keyword evidence="5" id="KW-1185">Reference proteome</keyword>
<evidence type="ECO:0000259" key="3">
    <source>
        <dbReference type="Pfam" id="PF00656"/>
    </source>
</evidence>
<feature type="transmembrane region" description="Helical" evidence="2">
    <location>
        <begin position="448"/>
        <end position="470"/>
    </location>
</feature>
<keyword evidence="2" id="KW-0472">Membrane</keyword>
<dbReference type="Pfam" id="PF00656">
    <property type="entry name" value="Peptidase_C14"/>
    <property type="match status" value="1"/>
</dbReference>
<feature type="transmembrane region" description="Helical" evidence="2">
    <location>
        <begin position="477"/>
        <end position="494"/>
    </location>
</feature>
<feature type="transmembrane region" description="Helical" evidence="2">
    <location>
        <begin position="543"/>
        <end position="562"/>
    </location>
</feature>
<feature type="transmembrane region" description="Helical" evidence="2">
    <location>
        <begin position="667"/>
        <end position="688"/>
    </location>
</feature>
<dbReference type="GO" id="GO:0006508">
    <property type="term" value="P:proteolysis"/>
    <property type="evidence" value="ECO:0007669"/>
    <property type="project" value="InterPro"/>
</dbReference>
<dbReference type="InterPro" id="IPR029030">
    <property type="entry name" value="Caspase-like_dom_sf"/>
</dbReference>
<dbReference type="EMBL" id="BSSD01000012">
    <property type="protein sequence ID" value="GLW95110.1"/>
    <property type="molecule type" value="Genomic_DNA"/>
</dbReference>
<dbReference type="InterPro" id="IPR052039">
    <property type="entry name" value="Caspase-related_regulators"/>
</dbReference>
<evidence type="ECO:0000256" key="1">
    <source>
        <dbReference type="SAM" id="MobiDB-lite"/>
    </source>
</evidence>
<comment type="caution">
    <text evidence="4">The sequence shown here is derived from an EMBL/GenBank/DDBJ whole genome shotgun (WGS) entry which is preliminary data.</text>
</comment>
<reference evidence="4" key="1">
    <citation type="submission" date="2023-02" db="EMBL/GenBank/DDBJ databases">
        <title>Actinokineospora globicatena NBRC 15670.</title>
        <authorList>
            <person name="Ichikawa N."/>
            <person name="Sato H."/>
            <person name="Tonouchi N."/>
        </authorList>
    </citation>
    <scope>NUCLEOTIDE SEQUENCE</scope>
    <source>
        <strain evidence="4">NBRC 15670</strain>
    </source>
</reference>
<dbReference type="PANTHER" id="PTHR22576">
    <property type="entry name" value="MUCOSA ASSOCIATED LYMPHOID TISSUE LYMPHOMA TRANSLOCATION PROTEIN 1/PARACASPASE"/>
    <property type="match status" value="1"/>
</dbReference>
<dbReference type="PANTHER" id="PTHR22576:SF37">
    <property type="entry name" value="MUCOSA-ASSOCIATED LYMPHOID TISSUE LYMPHOMA TRANSLOCATION PROTEIN 1"/>
    <property type="match status" value="1"/>
</dbReference>
<proteinExistence type="predicted"/>
<dbReference type="GO" id="GO:0004197">
    <property type="term" value="F:cysteine-type endopeptidase activity"/>
    <property type="evidence" value="ECO:0007669"/>
    <property type="project" value="InterPro"/>
</dbReference>
<accession>A0A9W6QUK2</accession>
<gene>
    <name evidence="4" type="ORF">Aglo03_59260</name>
</gene>
<evidence type="ECO:0000313" key="4">
    <source>
        <dbReference type="EMBL" id="GLW95110.1"/>
    </source>
</evidence>
<evidence type="ECO:0000313" key="5">
    <source>
        <dbReference type="Proteomes" id="UP001165042"/>
    </source>
</evidence>
<feature type="transmembrane region" description="Helical" evidence="2">
    <location>
        <begin position="597"/>
        <end position="614"/>
    </location>
</feature>
<protein>
    <recommendedName>
        <fullName evidence="3">Peptidase C14 caspase domain-containing protein</fullName>
    </recommendedName>
</protein>
<dbReference type="InterPro" id="IPR018247">
    <property type="entry name" value="EF_Hand_1_Ca_BS"/>
</dbReference>
<feature type="transmembrane region" description="Helical" evidence="2">
    <location>
        <begin position="568"/>
        <end position="585"/>
    </location>
</feature>
<feature type="compositionally biased region" description="Pro residues" evidence="1">
    <location>
        <begin position="327"/>
        <end position="339"/>
    </location>
</feature>
<feature type="domain" description="Peptidase C14 caspase" evidence="3">
    <location>
        <begin position="3"/>
        <end position="231"/>
    </location>
</feature>
<dbReference type="Proteomes" id="UP001165042">
    <property type="component" value="Unassembled WGS sequence"/>
</dbReference>
<feature type="transmembrane region" description="Helical" evidence="2">
    <location>
        <begin position="411"/>
        <end position="428"/>
    </location>
</feature>